<evidence type="ECO:0000259" key="1">
    <source>
        <dbReference type="Pfam" id="PF14780"/>
    </source>
</evidence>
<dbReference type="GO" id="GO:0045747">
    <property type="term" value="P:positive regulation of Notch signaling pathway"/>
    <property type="evidence" value="ECO:0007669"/>
    <property type="project" value="TreeGrafter"/>
</dbReference>
<dbReference type="GeneID" id="108266993"/>
<organism evidence="2 3">
    <name type="scientific">Ictalurus punctatus</name>
    <name type="common">Channel catfish</name>
    <name type="synonym">Silurus punctatus</name>
    <dbReference type="NCBI Taxonomy" id="7998"/>
    <lineage>
        <taxon>Eukaryota</taxon>
        <taxon>Metazoa</taxon>
        <taxon>Chordata</taxon>
        <taxon>Craniata</taxon>
        <taxon>Vertebrata</taxon>
        <taxon>Euteleostomi</taxon>
        <taxon>Actinopterygii</taxon>
        <taxon>Neopterygii</taxon>
        <taxon>Teleostei</taxon>
        <taxon>Ostariophysi</taxon>
        <taxon>Siluriformes</taxon>
        <taxon>Ictaluridae</taxon>
        <taxon>Ictalurus</taxon>
    </lineage>
</organism>
<reference evidence="3" key="2">
    <citation type="submission" date="2025-08" db="UniProtKB">
        <authorList>
            <consortium name="RefSeq"/>
        </authorList>
    </citation>
    <scope>IDENTIFICATION</scope>
    <source>
        <tissue evidence="3">Blood</tissue>
    </source>
</reference>
<name>A0A2D0R6W9_ICTPU</name>
<sequence length="442" mass="50762">MKLQAVLQDLQELCPNQIQRDVGVDVGHCDVPSHPMLEWFCLKVLGASSLLCRTLDQCTKAFSLTRQHLRLSEFIVLNLVLTCMLSRLWVFFRGILRTLVPVYEGIMALLHEVVHCQPMTFLPDFTLPGDLAVFLGSTYSDLLEERSTPEPFGMKNLSVLDRLFEEGSEEQVEKREEEEMKIMQMLAREEMTSSMDLGRTILRRGPPCSRSSADLDIKSMLQQTSKQCAVEVFSKTASPGQPSTSSLPVLEQKKMFLKRLSTASSIKDMAAHFEQMMGWCKRSKLYWERRYLAFMLLRCQRMKALECEGISVQKKLRRLRLRVHNVMLKGTDLVRPSLFLQRRTNCYFRTRFTTLLRCYGSVRSRVGKVRMRSRVARDLFNVTAKSSHKCRKYTKVSPIHNDVMSGSEGVFSQKKSKMETSSLKSSSVHNDEIDNIFASFGF</sequence>
<dbReference type="Proteomes" id="UP000221080">
    <property type="component" value="Chromosome 6"/>
</dbReference>
<feature type="domain" description="Nucleolus and neural progenitor protein-like N-terminal" evidence="1">
    <location>
        <begin position="1"/>
        <end position="105"/>
    </location>
</feature>
<dbReference type="RefSeq" id="XP_017326333.1">
    <property type="nucleotide sequence ID" value="XM_017470844.3"/>
</dbReference>
<reference evidence="2" key="1">
    <citation type="journal article" date="2016" name="Nat. Commun.">
        <title>The channel catfish genome sequence provides insights into the evolution of scale formation in teleosts.</title>
        <authorList>
            <person name="Liu Z."/>
            <person name="Liu S."/>
            <person name="Yao J."/>
            <person name="Bao L."/>
            <person name="Zhang J."/>
            <person name="Li Y."/>
            <person name="Jiang C."/>
            <person name="Sun L."/>
            <person name="Wang R."/>
            <person name="Zhang Y."/>
            <person name="Zhou T."/>
            <person name="Zeng Q."/>
            <person name="Fu Q."/>
            <person name="Gao S."/>
            <person name="Li N."/>
            <person name="Koren S."/>
            <person name="Jiang Y."/>
            <person name="Zimin A."/>
            <person name="Xu P."/>
            <person name="Phillippy A.M."/>
            <person name="Geng X."/>
            <person name="Song L."/>
            <person name="Sun F."/>
            <person name="Li C."/>
            <person name="Wang X."/>
            <person name="Chen A."/>
            <person name="Jin Y."/>
            <person name="Yuan Z."/>
            <person name="Yang Y."/>
            <person name="Tan S."/>
            <person name="Peatman E."/>
            <person name="Lu J."/>
            <person name="Qin Z."/>
            <person name="Dunham R."/>
            <person name="Li Z."/>
            <person name="Sonstegard T."/>
            <person name="Feng J."/>
            <person name="Danzmann R.G."/>
            <person name="Schroeder S."/>
            <person name="Scheffler B."/>
            <person name="Duke M.V."/>
            <person name="Ballard L."/>
            <person name="Kucuktas H."/>
            <person name="Kaltenboeck L."/>
            <person name="Liu H."/>
            <person name="Armbruster J."/>
            <person name="Xie Y."/>
            <person name="Kirby M.L."/>
            <person name="Tian Y."/>
            <person name="Flanagan M.E."/>
            <person name="Mu W."/>
            <person name="Waldbieser G.C."/>
        </authorList>
    </citation>
    <scope>NUCLEOTIDE SEQUENCE [LARGE SCALE GENOMIC DNA]</scope>
    <source>
        <strain evidence="2">SDA103</strain>
    </source>
</reference>
<dbReference type="InterPro" id="IPR027951">
    <property type="entry name" value="Nepro_N"/>
</dbReference>
<dbReference type="Pfam" id="PF14780">
    <property type="entry name" value="NEPRO_N"/>
    <property type="match status" value="1"/>
</dbReference>
<evidence type="ECO:0000313" key="3">
    <source>
        <dbReference type="RefSeq" id="XP_017326333.1"/>
    </source>
</evidence>
<protein>
    <submittedName>
        <fullName evidence="3">Nucleolus and neural progenitor protein isoform X2</fullName>
    </submittedName>
</protein>
<dbReference type="CTD" id="25871"/>
<accession>A0A2D0R6W9</accession>
<dbReference type="GO" id="GO:0005634">
    <property type="term" value="C:nucleus"/>
    <property type="evidence" value="ECO:0007669"/>
    <property type="project" value="TreeGrafter"/>
</dbReference>
<dbReference type="InterPro" id="IPR052835">
    <property type="entry name" value="Nepro"/>
</dbReference>
<dbReference type="PANTHER" id="PTHR34761:SF1">
    <property type="entry name" value="NUCLEOLUS AND NEURAL PROGENITOR PROTEIN"/>
    <property type="match status" value="1"/>
</dbReference>
<proteinExistence type="predicted"/>
<gene>
    <name evidence="3" type="primary">nepro</name>
</gene>
<dbReference type="PANTHER" id="PTHR34761">
    <property type="entry name" value="NUCLEOLUS AND NEURAL PROGENITOR PROTEIN"/>
    <property type="match status" value="1"/>
</dbReference>
<dbReference type="AlphaFoldDB" id="A0A2D0R6W9"/>
<evidence type="ECO:0000313" key="2">
    <source>
        <dbReference type="Proteomes" id="UP000221080"/>
    </source>
</evidence>
<dbReference type="OrthoDB" id="9899341at2759"/>
<keyword evidence="2" id="KW-1185">Reference proteome</keyword>